<feature type="domain" description="ATP-grasp" evidence="5">
    <location>
        <begin position="113"/>
        <end position="320"/>
    </location>
</feature>
<reference evidence="6 7" key="1">
    <citation type="submission" date="2019-02" db="EMBL/GenBank/DDBJ databases">
        <title>Deep-cultivation of Planctomycetes and their phenomic and genomic characterization uncovers novel biology.</title>
        <authorList>
            <person name="Wiegand S."/>
            <person name="Jogler M."/>
            <person name="Boedeker C."/>
            <person name="Pinto D."/>
            <person name="Vollmers J."/>
            <person name="Rivas-Marin E."/>
            <person name="Kohn T."/>
            <person name="Peeters S.H."/>
            <person name="Heuer A."/>
            <person name="Rast P."/>
            <person name="Oberbeckmann S."/>
            <person name="Bunk B."/>
            <person name="Jeske O."/>
            <person name="Meyerdierks A."/>
            <person name="Storesund J.E."/>
            <person name="Kallscheuer N."/>
            <person name="Luecker S."/>
            <person name="Lage O.M."/>
            <person name="Pohl T."/>
            <person name="Merkel B.J."/>
            <person name="Hornburger P."/>
            <person name="Mueller R.-W."/>
            <person name="Bruemmer F."/>
            <person name="Labrenz M."/>
            <person name="Spormann A.M."/>
            <person name="Op den Camp H."/>
            <person name="Overmann J."/>
            <person name="Amann R."/>
            <person name="Jetten M.S.M."/>
            <person name="Mascher T."/>
            <person name="Medema M.H."/>
            <person name="Devos D.P."/>
            <person name="Kaster A.-K."/>
            <person name="Ovreas L."/>
            <person name="Rohde M."/>
            <person name="Galperin M.Y."/>
            <person name="Jogler C."/>
        </authorList>
    </citation>
    <scope>NUCLEOTIDE SEQUENCE [LARGE SCALE GENOMIC DNA]</scope>
    <source>
        <strain evidence="6 7">ETA_A8</strain>
    </source>
</reference>
<evidence type="ECO:0000256" key="4">
    <source>
        <dbReference type="PROSITE-ProRule" id="PRU00409"/>
    </source>
</evidence>
<evidence type="ECO:0000256" key="1">
    <source>
        <dbReference type="ARBA" id="ARBA00010871"/>
    </source>
</evidence>
<dbReference type="OrthoDB" id="9813261at2"/>
<organism evidence="6 7">
    <name type="scientific">Anatilimnocola aggregata</name>
    <dbReference type="NCBI Taxonomy" id="2528021"/>
    <lineage>
        <taxon>Bacteria</taxon>
        <taxon>Pseudomonadati</taxon>
        <taxon>Planctomycetota</taxon>
        <taxon>Planctomycetia</taxon>
        <taxon>Pirellulales</taxon>
        <taxon>Pirellulaceae</taxon>
        <taxon>Anatilimnocola</taxon>
    </lineage>
</organism>
<keyword evidence="4" id="KW-0067">ATP-binding</keyword>
<dbReference type="RefSeq" id="WP_145098122.1">
    <property type="nucleotide sequence ID" value="NZ_CP036274.1"/>
</dbReference>
<dbReference type="GO" id="GO:0008716">
    <property type="term" value="F:D-alanine-D-alanine ligase activity"/>
    <property type="evidence" value="ECO:0007669"/>
    <property type="project" value="UniProtKB-EC"/>
</dbReference>
<dbReference type="EMBL" id="CP036274">
    <property type="protein sequence ID" value="QDU31268.1"/>
    <property type="molecule type" value="Genomic_DNA"/>
</dbReference>
<name>A0A517YM20_9BACT</name>
<dbReference type="Gene3D" id="3.30.1490.20">
    <property type="entry name" value="ATP-grasp fold, A domain"/>
    <property type="match status" value="1"/>
</dbReference>
<dbReference type="PANTHER" id="PTHR23132:SF23">
    <property type="entry name" value="D-ALANINE--D-ALANINE LIGASE B"/>
    <property type="match status" value="1"/>
</dbReference>
<dbReference type="Pfam" id="PF07478">
    <property type="entry name" value="Dala_Dala_lig_C"/>
    <property type="match status" value="1"/>
</dbReference>
<dbReference type="SUPFAM" id="SSF56059">
    <property type="entry name" value="Glutathione synthetase ATP-binding domain-like"/>
    <property type="match status" value="1"/>
</dbReference>
<dbReference type="InterPro" id="IPR011761">
    <property type="entry name" value="ATP-grasp"/>
</dbReference>
<comment type="similarity">
    <text evidence="1">Belongs to the D-alanine--D-alanine ligase family.</text>
</comment>
<evidence type="ECO:0000313" key="7">
    <source>
        <dbReference type="Proteomes" id="UP000315017"/>
    </source>
</evidence>
<dbReference type="Gene3D" id="3.40.50.20">
    <property type="match status" value="1"/>
</dbReference>
<keyword evidence="2 6" id="KW-0436">Ligase</keyword>
<dbReference type="PANTHER" id="PTHR23132">
    <property type="entry name" value="D-ALANINE--D-ALANINE LIGASE"/>
    <property type="match status" value="1"/>
</dbReference>
<evidence type="ECO:0000256" key="2">
    <source>
        <dbReference type="ARBA" id="ARBA00022598"/>
    </source>
</evidence>
<dbReference type="InterPro" id="IPR011095">
    <property type="entry name" value="Dala_Dala_lig_C"/>
</dbReference>
<dbReference type="GO" id="GO:0046872">
    <property type="term" value="F:metal ion binding"/>
    <property type="evidence" value="ECO:0007669"/>
    <property type="project" value="InterPro"/>
</dbReference>
<keyword evidence="7" id="KW-1185">Reference proteome</keyword>
<dbReference type="GO" id="GO:0071555">
    <property type="term" value="P:cell wall organization"/>
    <property type="evidence" value="ECO:0007669"/>
    <property type="project" value="UniProtKB-KW"/>
</dbReference>
<dbReference type="Proteomes" id="UP000315017">
    <property type="component" value="Chromosome"/>
</dbReference>
<proteinExistence type="inferred from homology"/>
<evidence type="ECO:0000259" key="5">
    <source>
        <dbReference type="PROSITE" id="PS50975"/>
    </source>
</evidence>
<dbReference type="AlphaFoldDB" id="A0A517YM20"/>
<dbReference type="GO" id="GO:0005524">
    <property type="term" value="F:ATP binding"/>
    <property type="evidence" value="ECO:0007669"/>
    <property type="project" value="UniProtKB-UniRule"/>
</dbReference>
<evidence type="ECO:0000256" key="3">
    <source>
        <dbReference type="ARBA" id="ARBA00023316"/>
    </source>
</evidence>
<dbReference type="SUPFAM" id="SSF52440">
    <property type="entry name" value="PreATP-grasp domain"/>
    <property type="match status" value="1"/>
</dbReference>
<dbReference type="InterPro" id="IPR016185">
    <property type="entry name" value="PreATP-grasp_dom_sf"/>
</dbReference>
<dbReference type="KEGG" id="aagg:ETAA8_64210"/>
<dbReference type="EC" id="6.3.2.4" evidence="6"/>
<evidence type="ECO:0000313" key="6">
    <source>
        <dbReference type="EMBL" id="QDU31268.1"/>
    </source>
</evidence>
<dbReference type="PROSITE" id="PS50975">
    <property type="entry name" value="ATP_GRASP"/>
    <property type="match status" value="1"/>
</dbReference>
<protein>
    <submittedName>
        <fullName evidence="6">Ddl-like protein</fullName>
        <ecNumber evidence="6">6.3.2.4</ecNumber>
    </submittedName>
</protein>
<dbReference type="Gene3D" id="3.30.470.20">
    <property type="entry name" value="ATP-grasp fold, B domain"/>
    <property type="match status" value="1"/>
</dbReference>
<keyword evidence="4" id="KW-0547">Nucleotide-binding</keyword>
<gene>
    <name evidence="6" type="ORF">ETAA8_64210</name>
</gene>
<sequence length="345" mass="37370">MLIGLTYDLRSEYLAAGLGEEETAEFDRESTVAAFEGALRELGHQTDRIGHARQLIDRLSAGSRWDLVFNIAEGMSGIAREAQVPAILDVYGIPYTFSDPLVLALTLHKGLTKTVVRAAGVPTAPFAVVERLADVAAVQLPYPLFAKPIAEGTGKGVTPASKVRDAAELEQTCSRLLAQFQQPVLVETFLPGREFTIGMIGTGAEAYALGTMEILLLATAEAEVYSYVNKEYCEGRVEYRLVRPDEDPVVRAAEEVALRAWRTLNCRDGGRIDIRCDASGAPSFLEVNPLAGIHPEHSDLPILATMLGITYTDLIGRIVASAQQRIASAPVSLAQKFDSRQGRAQ</sequence>
<dbReference type="InterPro" id="IPR013815">
    <property type="entry name" value="ATP_grasp_subdomain_1"/>
</dbReference>
<keyword evidence="3" id="KW-0961">Cell wall biogenesis/degradation</keyword>
<accession>A0A517YM20</accession>